<keyword evidence="3" id="KW-0378">Hydrolase</keyword>
<gene>
    <name evidence="7" type="ORF">C1E24_08210</name>
</gene>
<dbReference type="PROSITE" id="PS01302">
    <property type="entry name" value="UPF0758"/>
    <property type="match status" value="1"/>
</dbReference>
<reference evidence="7 8" key="1">
    <citation type="submission" date="2018-01" db="EMBL/GenBank/DDBJ databases">
        <title>Co-occurrence of chitin degradation, pigmentation and bioactivity in marine Pseudoalteromonas.</title>
        <authorList>
            <person name="Paulsen S."/>
            <person name="Gram L."/>
            <person name="Machado H."/>
        </authorList>
    </citation>
    <scope>NUCLEOTIDE SEQUENCE [LARGE SCALE GENOMIC DNA]</scope>
    <source>
        <strain evidence="7 8">S3663</strain>
    </source>
</reference>
<dbReference type="InterPro" id="IPR001405">
    <property type="entry name" value="UPF0758"/>
</dbReference>
<accession>A0A5R9Q3E2</accession>
<dbReference type="SUPFAM" id="SSF102712">
    <property type="entry name" value="JAB1/MPN domain"/>
    <property type="match status" value="1"/>
</dbReference>
<dbReference type="AlphaFoldDB" id="A0A5R9Q3E2"/>
<dbReference type="CDD" id="cd08071">
    <property type="entry name" value="MPN_DUF2466"/>
    <property type="match status" value="1"/>
</dbReference>
<keyword evidence="1" id="KW-0645">Protease</keyword>
<dbReference type="OrthoDB" id="9804482at2"/>
<evidence type="ECO:0000256" key="5">
    <source>
        <dbReference type="ARBA" id="ARBA00023049"/>
    </source>
</evidence>
<evidence type="ECO:0000256" key="1">
    <source>
        <dbReference type="ARBA" id="ARBA00022670"/>
    </source>
</evidence>
<evidence type="ECO:0000256" key="2">
    <source>
        <dbReference type="ARBA" id="ARBA00022723"/>
    </source>
</evidence>
<keyword evidence="2" id="KW-0479">Metal-binding</keyword>
<organism evidence="7 8">
    <name type="scientific">Pseudoalteromonas phenolica</name>
    <dbReference type="NCBI Taxonomy" id="161398"/>
    <lineage>
        <taxon>Bacteria</taxon>
        <taxon>Pseudomonadati</taxon>
        <taxon>Pseudomonadota</taxon>
        <taxon>Gammaproteobacteria</taxon>
        <taxon>Alteromonadales</taxon>
        <taxon>Pseudoalteromonadaceae</taxon>
        <taxon>Pseudoalteromonas</taxon>
    </lineage>
</organism>
<dbReference type="EMBL" id="PPSW01000012">
    <property type="protein sequence ID" value="TLX47334.1"/>
    <property type="molecule type" value="Genomic_DNA"/>
</dbReference>
<evidence type="ECO:0000313" key="8">
    <source>
        <dbReference type="Proteomes" id="UP000309186"/>
    </source>
</evidence>
<dbReference type="Pfam" id="PF04002">
    <property type="entry name" value="RadC"/>
    <property type="match status" value="1"/>
</dbReference>
<comment type="caution">
    <text evidence="7">The sequence shown here is derived from an EMBL/GenBank/DDBJ whole genome shotgun (WGS) entry which is preliminary data.</text>
</comment>
<dbReference type="PANTHER" id="PTHR30471">
    <property type="entry name" value="DNA REPAIR PROTEIN RADC"/>
    <property type="match status" value="1"/>
</dbReference>
<dbReference type="NCBIfam" id="TIGR00608">
    <property type="entry name" value="radc"/>
    <property type="match status" value="1"/>
</dbReference>
<evidence type="ECO:0000256" key="4">
    <source>
        <dbReference type="ARBA" id="ARBA00022833"/>
    </source>
</evidence>
<dbReference type="GO" id="GO:0008237">
    <property type="term" value="F:metallopeptidase activity"/>
    <property type="evidence" value="ECO:0007669"/>
    <property type="project" value="UniProtKB-KW"/>
</dbReference>
<dbReference type="RefSeq" id="WP_138480420.1">
    <property type="nucleotide sequence ID" value="NZ_PPSW01000012.1"/>
</dbReference>
<dbReference type="Proteomes" id="UP000309186">
    <property type="component" value="Unassembled WGS sequence"/>
</dbReference>
<sequence>MQVTKPKYEFTECVTDEQILEAAAYVIAQKNMRQGILSCPADCAEFLRFKLALVEHEVFMMFLLDSQNRIIELVEMFRGTINGATVYPREVVKTVLKFNAASVVISHNHPSGICEPSEADKLITNRLKQALALIDVSVLDHIVVGEQCYSFAEHGLL</sequence>
<dbReference type="GO" id="GO:0006508">
    <property type="term" value="P:proteolysis"/>
    <property type="evidence" value="ECO:0007669"/>
    <property type="project" value="UniProtKB-KW"/>
</dbReference>
<proteinExistence type="predicted"/>
<dbReference type="InterPro" id="IPR037518">
    <property type="entry name" value="MPN"/>
</dbReference>
<keyword evidence="5" id="KW-0482">Metalloprotease</keyword>
<evidence type="ECO:0000313" key="7">
    <source>
        <dbReference type="EMBL" id="TLX47334.1"/>
    </source>
</evidence>
<feature type="domain" description="MPN" evidence="6">
    <location>
        <begin position="36"/>
        <end position="157"/>
    </location>
</feature>
<protein>
    <submittedName>
        <fullName evidence="7">DNA repair protein RadC</fullName>
    </submittedName>
</protein>
<dbReference type="GO" id="GO:0046872">
    <property type="term" value="F:metal ion binding"/>
    <property type="evidence" value="ECO:0007669"/>
    <property type="project" value="UniProtKB-KW"/>
</dbReference>
<evidence type="ECO:0000259" key="6">
    <source>
        <dbReference type="PROSITE" id="PS50249"/>
    </source>
</evidence>
<dbReference type="InterPro" id="IPR020891">
    <property type="entry name" value="UPF0758_CS"/>
</dbReference>
<dbReference type="PROSITE" id="PS50249">
    <property type="entry name" value="MPN"/>
    <property type="match status" value="1"/>
</dbReference>
<keyword evidence="4" id="KW-0862">Zinc</keyword>
<evidence type="ECO:0000256" key="3">
    <source>
        <dbReference type="ARBA" id="ARBA00022801"/>
    </source>
</evidence>
<name>A0A5R9Q3E2_9GAMM</name>
<dbReference type="Gene3D" id="3.40.140.10">
    <property type="entry name" value="Cytidine Deaminase, domain 2"/>
    <property type="match status" value="1"/>
</dbReference>
<dbReference type="PANTHER" id="PTHR30471:SF6">
    <property type="entry name" value="UPF0758 PROTEIN VC_0510"/>
    <property type="match status" value="1"/>
</dbReference>
<dbReference type="InterPro" id="IPR025657">
    <property type="entry name" value="RadC_JAB"/>
</dbReference>